<keyword evidence="7 9" id="KW-0472">Membrane</keyword>
<dbReference type="Pfam" id="PF02653">
    <property type="entry name" value="BPD_transp_2"/>
    <property type="match status" value="1"/>
</dbReference>
<evidence type="ECO:0000313" key="10">
    <source>
        <dbReference type="EMBL" id="KFE54770.1"/>
    </source>
</evidence>
<evidence type="ECO:0000313" key="11">
    <source>
        <dbReference type="Proteomes" id="UP000028631"/>
    </source>
</evidence>
<keyword evidence="6 9" id="KW-1133">Transmembrane helix</keyword>
<dbReference type="Proteomes" id="UP000028631">
    <property type="component" value="Unassembled WGS sequence"/>
</dbReference>
<evidence type="ECO:0000256" key="1">
    <source>
        <dbReference type="ARBA" id="ARBA00004429"/>
    </source>
</evidence>
<sequence length="289" mass="30560">MFTAAIVTGLGLGSMYALLALGFHLTYVVSRTVNFAQGSAMMVGAVLGYTFCITWGWSLWLALPLTLLLCAVYGLVIERWLVRPFHSRGSQAWLMATVAGGILVDNLALFTFGKEPRQFESSLVNLNVELFGNNVGALQLLIPLAGAAIALALYLVRRYTRLGKVLEACVQNPRAAMLMGINVNRVVAIAFAISTVFAAIAGLLIAPLFSVNAEMGMLFGLKAFAVAILGGIASAGGVFAAGLLFGLAEALITLYFGSAFTQIFTFALVILALAIRPNGLFGSKALVKV</sequence>
<name>A0A085VH57_PSESX</name>
<comment type="caution">
    <text evidence="10">The sequence shown here is derived from an EMBL/GenBank/DDBJ whole genome shotgun (WGS) entry which is preliminary data.</text>
</comment>
<dbReference type="InterPro" id="IPR001851">
    <property type="entry name" value="ABC_transp_permease"/>
</dbReference>
<dbReference type="AlphaFoldDB" id="A0A085VH57"/>
<evidence type="ECO:0000256" key="3">
    <source>
        <dbReference type="ARBA" id="ARBA00022475"/>
    </source>
</evidence>
<keyword evidence="4 9" id="KW-0812">Transmembrane</keyword>
<comment type="similarity">
    <text evidence="8">Belongs to the binding-protein-dependent transport system permease family. LivHM subfamily.</text>
</comment>
<feature type="transmembrane region" description="Helical" evidence="9">
    <location>
        <begin position="223"/>
        <end position="247"/>
    </location>
</feature>
<dbReference type="PANTHER" id="PTHR11795">
    <property type="entry name" value="BRANCHED-CHAIN AMINO ACID TRANSPORT SYSTEM PERMEASE PROTEIN LIVH"/>
    <property type="match status" value="1"/>
</dbReference>
<evidence type="ECO:0000256" key="8">
    <source>
        <dbReference type="ARBA" id="ARBA00037998"/>
    </source>
</evidence>
<keyword evidence="11" id="KW-1185">Reference proteome</keyword>
<gene>
    <name evidence="10" type="ORF">IV01_15045</name>
</gene>
<evidence type="ECO:0000256" key="2">
    <source>
        <dbReference type="ARBA" id="ARBA00022448"/>
    </source>
</evidence>
<feature type="transmembrane region" description="Helical" evidence="9">
    <location>
        <begin position="186"/>
        <end position="211"/>
    </location>
</feature>
<evidence type="ECO:0000256" key="5">
    <source>
        <dbReference type="ARBA" id="ARBA00022970"/>
    </source>
</evidence>
<dbReference type="GO" id="GO:0022857">
    <property type="term" value="F:transmembrane transporter activity"/>
    <property type="evidence" value="ECO:0007669"/>
    <property type="project" value="InterPro"/>
</dbReference>
<proteinExistence type="inferred from homology"/>
<dbReference type="PANTHER" id="PTHR11795:SF445">
    <property type="entry name" value="AMINO ACID ABC TRANSPORTER PERMEASE PROTEIN"/>
    <property type="match status" value="1"/>
</dbReference>
<reference evidence="10 11" key="1">
    <citation type="submission" date="2014-07" db="EMBL/GenBank/DDBJ databases">
        <title>Draft Genome Sequences of Environmental Pseudomonas syringae strains.</title>
        <authorList>
            <person name="Baltrus D.A."/>
            <person name="Berge O."/>
            <person name="Morris C."/>
        </authorList>
    </citation>
    <scope>NUCLEOTIDE SEQUENCE [LARGE SCALE GENOMIC DNA]</scope>
    <source>
        <strain evidence="10 11">GAW0119</strain>
    </source>
</reference>
<feature type="transmembrane region" description="Helical" evidence="9">
    <location>
        <begin position="254"/>
        <end position="275"/>
    </location>
</feature>
<dbReference type="EMBL" id="JPQU01000041">
    <property type="protein sequence ID" value="KFE54770.1"/>
    <property type="molecule type" value="Genomic_DNA"/>
</dbReference>
<feature type="transmembrane region" description="Helical" evidence="9">
    <location>
        <begin position="63"/>
        <end position="81"/>
    </location>
</feature>
<feature type="transmembrane region" description="Helical" evidence="9">
    <location>
        <begin position="40"/>
        <end position="57"/>
    </location>
</feature>
<dbReference type="OrthoDB" id="9807115at2"/>
<dbReference type="PATRIC" id="fig|317.175.peg.3130"/>
<feature type="transmembrane region" description="Helical" evidence="9">
    <location>
        <begin position="133"/>
        <end position="156"/>
    </location>
</feature>
<evidence type="ECO:0000256" key="9">
    <source>
        <dbReference type="SAM" id="Phobius"/>
    </source>
</evidence>
<accession>A0A085VH57</accession>
<dbReference type="RefSeq" id="WP_032629327.1">
    <property type="nucleotide sequence ID" value="NZ_JPQU01000041.1"/>
</dbReference>
<evidence type="ECO:0000256" key="7">
    <source>
        <dbReference type="ARBA" id="ARBA00023136"/>
    </source>
</evidence>
<dbReference type="InterPro" id="IPR052157">
    <property type="entry name" value="BCAA_transport_permease"/>
</dbReference>
<organism evidence="10 11">
    <name type="scientific">Pseudomonas syringae</name>
    <dbReference type="NCBI Taxonomy" id="317"/>
    <lineage>
        <taxon>Bacteria</taxon>
        <taxon>Pseudomonadati</taxon>
        <taxon>Pseudomonadota</taxon>
        <taxon>Gammaproteobacteria</taxon>
        <taxon>Pseudomonadales</taxon>
        <taxon>Pseudomonadaceae</taxon>
        <taxon>Pseudomonas</taxon>
    </lineage>
</organism>
<dbReference type="GO" id="GO:0006865">
    <property type="term" value="P:amino acid transport"/>
    <property type="evidence" value="ECO:0007669"/>
    <property type="project" value="UniProtKB-KW"/>
</dbReference>
<evidence type="ECO:0000256" key="6">
    <source>
        <dbReference type="ARBA" id="ARBA00022989"/>
    </source>
</evidence>
<dbReference type="CDD" id="cd06582">
    <property type="entry name" value="TM_PBP1_LivH_like"/>
    <property type="match status" value="1"/>
</dbReference>
<keyword evidence="2" id="KW-0813">Transport</keyword>
<keyword evidence="3" id="KW-1003">Cell membrane</keyword>
<protein>
    <submittedName>
        <fullName evidence="10">ABC transporter permease</fullName>
    </submittedName>
</protein>
<comment type="subcellular location">
    <subcellularLocation>
        <location evidence="1">Cell inner membrane</location>
        <topology evidence="1">Multi-pass membrane protein</topology>
    </subcellularLocation>
</comment>
<keyword evidence="5" id="KW-0029">Amino-acid transport</keyword>
<feature type="transmembrane region" description="Helical" evidence="9">
    <location>
        <begin position="93"/>
        <end position="113"/>
    </location>
</feature>
<dbReference type="GO" id="GO:0005886">
    <property type="term" value="C:plasma membrane"/>
    <property type="evidence" value="ECO:0007669"/>
    <property type="project" value="UniProtKB-SubCell"/>
</dbReference>
<evidence type="ECO:0000256" key="4">
    <source>
        <dbReference type="ARBA" id="ARBA00022692"/>
    </source>
</evidence>
<feature type="transmembrane region" description="Helical" evidence="9">
    <location>
        <begin position="6"/>
        <end position="28"/>
    </location>
</feature>